<gene>
    <name evidence="1" type="ORF">HYPSUDRAFT_201166</name>
</gene>
<evidence type="ECO:0000313" key="1">
    <source>
        <dbReference type="EMBL" id="KJA23738.1"/>
    </source>
</evidence>
<keyword evidence="2" id="KW-1185">Reference proteome</keyword>
<evidence type="ECO:0000313" key="2">
    <source>
        <dbReference type="Proteomes" id="UP000054270"/>
    </source>
</evidence>
<name>A0A0D2MJA3_HYPSF</name>
<sequence length="93" mass="10552">MACRTTGMLSCTNVRYQTCINEKDIETIMGALEEHVLSTDLQALSYSSTEAENPLAEFDTQYNRMKEHRKLVPVSKRTLRFLMDIPSPPAIAE</sequence>
<reference evidence="2" key="1">
    <citation type="submission" date="2014-04" db="EMBL/GenBank/DDBJ databases">
        <title>Evolutionary Origins and Diversification of the Mycorrhizal Mutualists.</title>
        <authorList>
            <consortium name="DOE Joint Genome Institute"/>
            <consortium name="Mycorrhizal Genomics Consortium"/>
            <person name="Kohler A."/>
            <person name="Kuo A."/>
            <person name="Nagy L.G."/>
            <person name="Floudas D."/>
            <person name="Copeland A."/>
            <person name="Barry K.W."/>
            <person name="Cichocki N."/>
            <person name="Veneault-Fourrey C."/>
            <person name="LaButti K."/>
            <person name="Lindquist E.A."/>
            <person name="Lipzen A."/>
            <person name="Lundell T."/>
            <person name="Morin E."/>
            <person name="Murat C."/>
            <person name="Riley R."/>
            <person name="Ohm R."/>
            <person name="Sun H."/>
            <person name="Tunlid A."/>
            <person name="Henrissat B."/>
            <person name="Grigoriev I.V."/>
            <person name="Hibbett D.S."/>
            <person name="Martin F."/>
        </authorList>
    </citation>
    <scope>NUCLEOTIDE SEQUENCE [LARGE SCALE GENOMIC DNA]</scope>
    <source>
        <strain evidence="2">FD-334 SS-4</strain>
    </source>
</reference>
<organism evidence="1 2">
    <name type="scientific">Hypholoma sublateritium (strain FD-334 SS-4)</name>
    <dbReference type="NCBI Taxonomy" id="945553"/>
    <lineage>
        <taxon>Eukaryota</taxon>
        <taxon>Fungi</taxon>
        <taxon>Dikarya</taxon>
        <taxon>Basidiomycota</taxon>
        <taxon>Agaricomycotina</taxon>
        <taxon>Agaricomycetes</taxon>
        <taxon>Agaricomycetidae</taxon>
        <taxon>Agaricales</taxon>
        <taxon>Agaricineae</taxon>
        <taxon>Strophariaceae</taxon>
        <taxon>Hypholoma</taxon>
    </lineage>
</organism>
<protein>
    <submittedName>
        <fullName evidence="1">Uncharacterized protein</fullName>
    </submittedName>
</protein>
<proteinExistence type="predicted"/>
<dbReference type="Proteomes" id="UP000054270">
    <property type="component" value="Unassembled WGS sequence"/>
</dbReference>
<accession>A0A0D2MJA3</accession>
<dbReference type="AlphaFoldDB" id="A0A0D2MJA3"/>
<dbReference type="EMBL" id="KN817541">
    <property type="protein sequence ID" value="KJA23738.1"/>
    <property type="molecule type" value="Genomic_DNA"/>
</dbReference>